<feature type="region of interest" description="Disordered" evidence="8">
    <location>
        <begin position="1"/>
        <end position="29"/>
    </location>
</feature>
<dbReference type="InterPro" id="IPR038603">
    <property type="entry name" value="Znf_FCS_sf"/>
</dbReference>
<keyword evidence="5" id="KW-0238">DNA-binding</keyword>
<feature type="region of interest" description="Disordered" evidence="8">
    <location>
        <begin position="766"/>
        <end position="799"/>
    </location>
</feature>
<evidence type="ECO:0000313" key="12">
    <source>
        <dbReference type="RefSeq" id="XP_013771947.1"/>
    </source>
</evidence>
<dbReference type="InterPro" id="IPR050548">
    <property type="entry name" value="PcG_chromatin_remod_factors"/>
</dbReference>
<protein>
    <submittedName>
        <fullName evidence="12">Polyhomeotic-like protein 2 isoform X1</fullName>
    </submittedName>
</protein>
<feature type="compositionally biased region" description="Low complexity" evidence="8">
    <location>
        <begin position="7"/>
        <end position="24"/>
    </location>
</feature>
<feature type="compositionally biased region" description="Polar residues" evidence="8">
    <location>
        <begin position="835"/>
        <end position="850"/>
    </location>
</feature>
<sequence>MSTDKLSSQSSHPTSPITTSTSFSCMSPAEMQAPPSIQVTTTMPMTSGPVSLSTPMPHPIAPATPAPQEGMVTPAPCPTPIPSAPTPSTVHPQNPTNPQNIGQTAVANVAPSLFPQVQVIHNPSCLQQLYPQQHMLLPGNLTFQQASMGPTLQNIGSAPTLSFQLQNKGPMDQKGVAVTGPTLIPATPIQSVNTVGKGSGISTANLVSGGGQVIATGGKSCVVGQVISAKSTAVIQGQSGFAPSTTSQQAVVIGQLGVISSQPSILPIQNKTIGDSSRGKQPFVMGNMAHMPFRSPSIPPSKIMSQGAALQPKSPIYPSPISSVVSSPQAFTSTQLKQFTSSPQIISSQTPTAMIASHSQILGSIQALGAPLGQPITWATPGGLQSPAVLTQNPIFIRSQHSDMFIQSPSPAPAALQAVPMAATAAVSVSATGIQVQKQKQVRPASSVATQTVISTSVSTHSQANTPIRSQVKQRTRAPATRQTPTPAPGTQVQQASQTTSSQTQTHPPQSTKADAANQTKPSNEGRPSSTQNKSTATETKQQSSQVKPNHIPVIPITTTPLTATTSTNTNATNINLSIMLSKKEKREEVKKENEVSTQTLNRIPAVTILPEKKDAASGNDAQITPLLQEQAKEKQPQKAIVKPHVLTHVIEGYVIQEAPDPFPVSRSSILTATSSSKPVLSEKPMETEVTPSVKGLISSEKKEETHKSKGHVEITKCEFCGKLGAKSKFKRSKRFCSTSCAKRYNANCSKRLSLILPTGQQKSIQITGGKVGKKKKKGRKSWKKWGKQNERTSYKEISSWKQERNDTVMDFATESEGLKKHVGEVEETEGETTDTPSGPESSVSPNTPSSHREEMEVETSEVPFSNKNPLKWTVQEVYEFIRGLPGCSDYADEFRSQEIDGQALLLLKEDHLMSAMCMKLGPALKICARISTLKEETPGVLLAM</sequence>
<dbReference type="PROSITE" id="PS51024">
    <property type="entry name" value="ZF_FCS"/>
    <property type="match status" value="1"/>
</dbReference>
<keyword evidence="3 7" id="KW-0863">Zinc-finger</keyword>
<dbReference type="SMART" id="SM00454">
    <property type="entry name" value="SAM"/>
    <property type="match status" value="1"/>
</dbReference>
<evidence type="ECO:0000256" key="3">
    <source>
        <dbReference type="ARBA" id="ARBA00022771"/>
    </source>
</evidence>
<proteinExistence type="predicted"/>
<name>A0ABM1AZX3_LIMPO</name>
<dbReference type="InterPro" id="IPR001660">
    <property type="entry name" value="SAM"/>
</dbReference>
<gene>
    <name evidence="12" type="primary">LOC106457110</name>
</gene>
<dbReference type="InterPro" id="IPR013761">
    <property type="entry name" value="SAM/pointed_sf"/>
</dbReference>
<keyword evidence="11" id="KW-1185">Reference proteome</keyword>
<dbReference type="PROSITE" id="PS51257">
    <property type="entry name" value="PROKAR_LIPOPROTEIN"/>
    <property type="match status" value="1"/>
</dbReference>
<dbReference type="Pfam" id="PF00536">
    <property type="entry name" value="SAM_1"/>
    <property type="match status" value="1"/>
</dbReference>
<feature type="compositionally biased region" description="Polar residues" evidence="8">
    <location>
        <begin position="456"/>
        <end position="473"/>
    </location>
</feature>
<dbReference type="SUPFAM" id="SSF47769">
    <property type="entry name" value="SAM/Pointed domain"/>
    <property type="match status" value="1"/>
</dbReference>
<dbReference type="Proteomes" id="UP000694941">
    <property type="component" value="Unplaced"/>
</dbReference>
<feature type="region of interest" description="Disordered" evidence="8">
    <location>
        <begin position="456"/>
        <end position="554"/>
    </location>
</feature>
<dbReference type="PROSITE" id="PS50105">
    <property type="entry name" value="SAM_DOMAIN"/>
    <property type="match status" value="1"/>
</dbReference>
<dbReference type="InterPro" id="IPR012313">
    <property type="entry name" value="Znf_FCS"/>
</dbReference>
<evidence type="ECO:0000256" key="2">
    <source>
        <dbReference type="ARBA" id="ARBA00022723"/>
    </source>
</evidence>
<keyword evidence="4" id="KW-0862">Zinc</keyword>
<evidence type="ECO:0000313" key="11">
    <source>
        <dbReference type="Proteomes" id="UP000694941"/>
    </source>
</evidence>
<dbReference type="Gene3D" id="1.10.150.50">
    <property type="entry name" value="Transcription Factor, Ets-1"/>
    <property type="match status" value="1"/>
</dbReference>
<dbReference type="CDD" id="cd09577">
    <property type="entry name" value="SAM_Ph1_2_3"/>
    <property type="match status" value="1"/>
</dbReference>
<evidence type="ECO:0000256" key="5">
    <source>
        <dbReference type="ARBA" id="ARBA00023125"/>
    </source>
</evidence>
<dbReference type="PANTHER" id="PTHR12247">
    <property type="entry name" value="POLYCOMB GROUP PROTEIN"/>
    <property type="match status" value="1"/>
</dbReference>
<evidence type="ECO:0000259" key="10">
    <source>
        <dbReference type="PROSITE" id="PS51024"/>
    </source>
</evidence>
<feature type="region of interest" description="Disordered" evidence="8">
    <location>
        <begin position="816"/>
        <end position="863"/>
    </location>
</feature>
<feature type="domain" description="SAM" evidence="9">
    <location>
        <begin position="873"/>
        <end position="937"/>
    </location>
</feature>
<dbReference type="GeneID" id="106457110"/>
<organism evidence="11 12">
    <name type="scientific">Limulus polyphemus</name>
    <name type="common">Atlantic horseshoe crab</name>
    <dbReference type="NCBI Taxonomy" id="6850"/>
    <lineage>
        <taxon>Eukaryota</taxon>
        <taxon>Metazoa</taxon>
        <taxon>Ecdysozoa</taxon>
        <taxon>Arthropoda</taxon>
        <taxon>Chelicerata</taxon>
        <taxon>Merostomata</taxon>
        <taxon>Xiphosura</taxon>
        <taxon>Limulidae</taxon>
        <taxon>Limulus</taxon>
    </lineage>
</organism>
<evidence type="ECO:0000256" key="8">
    <source>
        <dbReference type="SAM" id="MobiDB-lite"/>
    </source>
</evidence>
<feature type="compositionally biased region" description="Basic residues" evidence="8">
    <location>
        <begin position="772"/>
        <end position="787"/>
    </location>
</feature>
<evidence type="ECO:0000259" key="9">
    <source>
        <dbReference type="PROSITE" id="PS50105"/>
    </source>
</evidence>
<dbReference type="RefSeq" id="XP_013771947.1">
    <property type="nucleotide sequence ID" value="XM_013916493.2"/>
</dbReference>
<evidence type="ECO:0000256" key="6">
    <source>
        <dbReference type="ARBA" id="ARBA00023242"/>
    </source>
</evidence>
<feature type="compositionally biased region" description="Polar residues" evidence="8">
    <location>
        <begin position="517"/>
        <end position="548"/>
    </location>
</feature>
<evidence type="ECO:0000256" key="1">
    <source>
        <dbReference type="ARBA" id="ARBA00004123"/>
    </source>
</evidence>
<comment type="subcellular location">
    <subcellularLocation>
        <location evidence="1">Nucleus</location>
    </subcellularLocation>
</comment>
<dbReference type="PANTHER" id="PTHR12247:SF138">
    <property type="entry name" value="POLYHOMEOTIC DISTAL, ISOFORM A-RELATED"/>
    <property type="match status" value="1"/>
</dbReference>
<accession>A0ABM1AZX3</accession>
<dbReference type="Gene3D" id="3.30.60.160">
    <property type="match status" value="1"/>
</dbReference>
<evidence type="ECO:0000256" key="7">
    <source>
        <dbReference type="PROSITE-ProRule" id="PRU00367"/>
    </source>
</evidence>
<dbReference type="Pfam" id="PF21319">
    <property type="entry name" value="zf-FCS_1"/>
    <property type="match status" value="1"/>
</dbReference>
<reference evidence="12" key="1">
    <citation type="submission" date="2025-08" db="UniProtKB">
        <authorList>
            <consortium name="RefSeq"/>
        </authorList>
    </citation>
    <scope>IDENTIFICATION</scope>
    <source>
        <tissue evidence="12">Muscle</tissue>
    </source>
</reference>
<feature type="region of interest" description="Disordered" evidence="8">
    <location>
        <begin position="676"/>
        <end position="708"/>
    </location>
</feature>
<keyword evidence="6" id="KW-0539">Nucleus</keyword>
<feature type="compositionally biased region" description="Low complexity" evidence="8">
    <location>
        <begin position="477"/>
        <end position="512"/>
    </location>
</feature>
<evidence type="ECO:0000256" key="4">
    <source>
        <dbReference type="ARBA" id="ARBA00022833"/>
    </source>
</evidence>
<keyword evidence="2" id="KW-0479">Metal-binding</keyword>
<feature type="domain" description="FCS-type" evidence="10">
    <location>
        <begin position="709"/>
        <end position="743"/>
    </location>
</feature>